<sequence>MNKIGIIINPKKPQARGTLRKLVNYLNKRRKSIILEKISARLVQRPRLGVKDNRAYQRCDLIIALGGDGTLLRAVRMLKGKEIPILGVNLGGLGFLTEVTLGELYKTLSDVLADRYRLEKRIGLEATLYRGRKRIATSTALNDCVITKGVLSRLIRLDAFIGKEYLTTYAADGLIISTSTGSTAHSLSAGGPIVHPGIPVIILTPICPHTLTNRPLIISGEEEIRIRIASSHPDVALTLDGQEVIKLKERDVIRIRKAPSKIGLIVPKRKSYYQVLRKKLKWGGITPLSSK</sequence>
<evidence type="ECO:0000313" key="7">
    <source>
        <dbReference type="EMBL" id="KKL12165.1"/>
    </source>
</evidence>
<keyword evidence="2" id="KW-0547">Nucleotide-binding</keyword>
<dbReference type="InterPro" id="IPR002504">
    <property type="entry name" value="NADK"/>
</dbReference>
<keyword evidence="1" id="KW-0808">Transferase</keyword>
<dbReference type="AlphaFoldDB" id="A0A0F9ARU2"/>
<proteinExistence type="inferred from homology"/>
<dbReference type="InterPro" id="IPR016064">
    <property type="entry name" value="NAD/diacylglycerol_kinase_sf"/>
</dbReference>
<organism evidence="7">
    <name type="scientific">marine sediment metagenome</name>
    <dbReference type="NCBI Taxonomy" id="412755"/>
    <lineage>
        <taxon>unclassified sequences</taxon>
        <taxon>metagenomes</taxon>
        <taxon>ecological metagenomes</taxon>
    </lineage>
</organism>
<evidence type="ECO:0000256" key="4">
    <source>
        <dbReference type="ARBA" id="ARBA00022840"/>
    </source>
</evidence>
<keyword evidence="5" id="KW-0521">NADP</keyword>
<dbReference type="HAMAP" id="MF_00361">
    <property type="entry name" value="NAD_kinase"/>
    <property type="match status" value="1"/>
</dbReference>
<keyword evidence="4" id="KW-0067">ATP-binding</keyword>
<keyword evidence="6" id="KW-0520">NAD</keyword>
<dbReference type="PANTHER" id="PTHR20275:SF0">
    <property type="entry name" value="NAD KINASE"/>
    <property type="match status" value="1"/>
</dbReference>
<comment type="caution">
    <text evidence="7">The sequence shown here is derived from an EMBL/GenBank/DDBJ whole genome shotgun (WGS) entry which is preliminary data.</text>
</comment>
<dbReference type="Gene3D" id="3.40.50.10330">
    <property type="entry name" value="Probable inorganic polyphosphate/atp-NAD kinase, domain 1"/>
    <property type="match status" value="1"/>
</dbReference>
<evidence type="ECO:0000256" key="2">
    <source>
        <dbReference type="ARBA" id="ARBA00022741"/>
    </source>
</evidence>
<dbReference type="Pfam" id="PF01513">
    <property type="entry name" value="NAD_kinase"/>
    <property type="match status" value="1"/>
</dbReference>
<reference evidence="7" key="1">
    <citation type="journal article" date="2015" name="Nature">
        <title>Complex archaea that bridge the gap between prokaryotes and eukaryotes.</title>
        <authorList>
            <person name="Spang A."/>
            <person name="Saw J.H."/>
            <person name="Jorgensen S.L."/>
            <person name="Zaremba-Niedzwiedzka K."/>
            <person name="Martijn J."/>
            <person name="Lind A.E."/>
            <person name="van Eijk R."/>
            <person name="Schleper C."/>
            <person name="Guy L."/>
            <person name="Ettema T.J."/>
        </authorList>
    </citation>
    <scope>NUCLEOTIDE SEQUENCE</scope>
</reference>
<evidence type="ECO:0000256" key="3">
    <source>
        <dbReference type="ARBA" id="ARBA00022777"/>
    </source>
</evidence>
<dbReference type="Gene3D" id="2.60.200.30">
    <property type="entry name" value="Probable inorganic polyphosphate/atp-NAD kinase, domain 2"/>
    <property type="match status" value="1"/>
</dbReference>
<dbReference type="InterPro" id="IPR017437">
    <property type="entry name" value="ATP-NAD_kinase_PpnK-typ_C"/>
</dbReference>
<evidence type="ECO:0008006" key="8">
    <source>
        <dbReference type="Google" id="ProtNLM"/>
    </source>
</evidence>
<evidence type="ECO:0000256" key="1">
    <source>
        <dbReference type="ARBA" id="ARBA00022679"/>
    </source>
</evidence>
<dbReference type="GO" id="GO:0003951">
    <property type="term" value="F:NAD+ kinase activity"/>
    <property type="evidence" value="ECO:0007669"/>
    <property type="project" value="InterPro"/>
</dbReference>
<dbReference type="EMBL" id="LAZR01041369">
    <property type="protein sequence ID" value="KKL12165.1"/>
    <property type="molecule type" value="Genomic_DNA"/>
</dbReference>
<name>A0A0F9ARU2_9ZZZZ</name>
<keyword evidence="3" id="KW-0418">Kinase</keyword>
<protein>
    <recommendedName>
        <fullName evidence="8">NAD kinase</fullName>
    </recommendedName>
</protein>
<accession>A0A0F9ARU2</accession>
<dbReference type="GO" id="GO:0006741">
    <property type="term" value="P:NADP+ biosynthetic process"/>
    <property type="evidence" value="ECO:0007669"/>
    <property type="project" value="InterPro"/>
</dbReference>
<dbReference type="Pfam" id="PF20143">
    <property type="entry name" value="NAD_kinase_C"/>
    <property type="match status" value="1"/>
</dbReference>
<dbReference type="FunFam" id="2.60.200.30:FF:000009">
    <property type="entry name" value="Poly(P)/ATP NAD kinase"/>
    <property type="match status" value="1"/>
</dbReference>
<dbReference type="InterPro" id="IPR017438">
    <property type="entry name" value="ATP-NAD_kinase_N"/>
</dbReference>
<dbReference type="SUPFAM" id="SSF111331">
    <property type="entry name" value="NAD kinase/diacylglycerol kinase-like"/>
    <property type="match status" value="1"/>
</dbReference>
<gene>
    <name evidence="7" type="ORF">LCGC14_2538490</name>
</gene>
<dbReference type="GO" id="GO:0019674">
    <property type="term" value="P:NAD+ metabolic process"/>
    <property type="evidence" value="ECO:0007669"/>
    <property type="project" value="InterPro"/>
</dbReference>
<evidence type="ECO:0000256" key="6">
    <source>
        <dbReference type="ARBA" id="ARBA00023027"/>
    </source>
</evidence>
<evidence type="ECO:0000256" key="5">
    <source>
        <dbReference type="ARBA" id="ARBA00022857"/>
    </source>
</evidence>
<dbReference type="PANTHER" id="PTHR20275">
    <property type="entry name" value="NAD KINASE"/>
    <property type="match status" value="1"/>
</dbReference>
<dbReference type="GO" id="GO:0005524">
    <property type="term" value="F:ATP binding"/>
    <property type="evidence" value="ECO:0007669"/>
    <property type="project" value="UniProtKB-KW"/>
</dbReference>